<feature type="transmembrane region" description="Helical" evidence="1">
    <location>
        <begin position="174"/>
        <end position="198"/>
    </location>
</feature>
<protein>
    <submittedName>
        <fullName evidence="2">Uncharacterized protein</fullName>
    </submittedName>
</protein>
<keyword evidence="1" id="KW-1133">Transmembrane helix</keyword>
<dbReference type="KEGG" id="abra:BN85312120"/>
<feature type="transmembrane region" description="Helical" evidence="1">
    <location>
        <begin position="37"/>
        <end position="61"/>
    </location>
</feature>
<keyword evidence="1" id="KW-0472">Membrane</keyword>
<organism evidence="2 3">
    <name type="scientific">Acholeplasma brassicae</name>
    <dbReference type="NCBI Taxonomy" id="61635"/>
    <lineage>
        <taxon>Bacteria</taxon>
        <taxon>Bacillati</taxon>
        <taxon>Mycoplasmatota</taxon>
        <taxon>Mollicutes</taxon>
        <taxon>Acholeplasmatales</taxon>
        <taxon>Acholeplasmataceae</taxon>
        <taxon>Acholeplasma</taxon>
    </lineage>
</organism>
<feature type="transmembrane region" description="Helical" evidence="1">
    <location>
        <begin position="90"/>
        <end position="114"/>
    </location>
</feature>
<proteinExistence type="predicted"/>
<dbReference type="HOGENOM" id="CLU_224488_0_0_14"/>
<feature type="transmembrane region" description="Helical" evidence="1">
    <location>
        <begin position="6"/>
        <end position="25"/>
    </location>
</feature>
<keyword evidence="3" id="KW-1185">Reference proteome</keyword>
<accession>U4KS12</accession>
<sequence length="3683" mass="407259">MELNSIVLLAQWGIILLFVLFHFFLGFKRGTTKSLYYFIVSLIMTVVTLFIVSMFTIRWFYTPTSLIAQVKGLWEAFPTEYEAYLSDPGVGAVIFALVDLVVKIVAFFILYPIVKYALTLIFFKMIWTRLIEPRLQKNVKGKKRVVLVNGHAKSYDLVPVGQRSGKKKKLSSRFIGGGIGAVRGVIVAFIFLLPIMVLSNMVSPVETSSTAATGSTSATPYADTTGENAEMVNDLLDALRDFNELGLGAFARQFKVNEQNLDKYIFDKVFTTKIKENGKTTDLNLADEVEAFVGVGRFLIDRGILDNSFDYEDISKEDLEDIRGMLDGVQRSRLVDAVIPIATRVLITEYLSDELEFDFYGSEDSKRALDAFDQINWDEEFDRIYDVLEVALNFASVKDLLVYADNPKALLELTPEQGALVADAIDALSKLEMLVLANAGVDYARSNEMVLDFIDWLPEEERQDYINNRSAFMTEDLKYLQNQIGKLSDVVRAVFSEEYSGDLDLTYIVDNISNLDVLLSDDPVYSAWVNEVLLAVIDLDLVIQAMPIAADYSIYTFLGEDFEETLVDKLATELDGTAWKGELTNIVDVYRQVLSLGIKGLFADDVEMIDAVDALLEEMAKSEEGLTAIKEITTTIFDGSDAINRALEILAPALVDKFVDDEDLATLIKDGLGVNPTSGETNFNYGKEVNDVLSVVEVFYQFASIGTFTNQTLGANEMVDVLAGFGGLSTQQFNTMVTKLTNLQMVTRLNGDILSYVKEAMSLDFLYVPGQVELKKDLTTILNVAYEAGKFANQEVEAGKELEDIDFTPLLSNDNFRSYLTITNQNRHSNLLMANIAYNLMDLAQNEQVLIDYVEIPADLMNKNPESAEWESELNRLINGAFNLGVEVGANPNITLSINGIKEIADEPTALPVSLVTQFKDQALTSRAFGQLESSFIFRASVPKVVNNFSDALDELIPGYVLSLPEVTTDENGLKVGVLSELITNTAAVIDELNQQLAFQTIEDALDVKEIDEYLSAFNTMNAQTLDAFGRMAILEGIVGEALVNPVVIDYIYDQLSSIELPVDVITGSLRFDAAYTNGVLNAGEISKLLLGALALQVPSALVTDFSVDVLLDYVKTINDETIDAVFGSKLLHQVITNVVDHPNLETYVIDLANEEFDKIVAQEEMLEGLTLDFEALFAVVTSIKDDNGLFDHVEIKNLLNAFNALDISSLDELTNFELRMITDYYYNEVDGKNVYYYVSGSYVLRGVITTLLQDNGVLSWAYDLAEEELNPILVDFDMVLSDVLLKSDLTGLEIDPQYLDQKGYLEQADFYDLMVAAASLKIHELIVEGQEITTNDIIAYVYSLNNQSFSNDSKDALGFIYRSRYVRALLQNVIENEETEIAVLDLLNEQLANVSEQMDYSFRQLNSNDLNLSYDLIDEDAMRSLISAVENAGIYSVDQLTSIKTISDVTSLVRLDQSDDILVSLIDTPLVKFVLNTVLVSDLWSSFVTDLVNDLLVDVDLVDITLDEELFMLDQRLFTNGVIDTVHIVDLVKALYATGYDVDAELNPEFVAQMVEQTMVAGEMVVRVDQVLNSEVLFTYIDKLFADMTIKQALADLIMDQAQAQGFDLEIDYKLLNAPKEALDENGRLKKTEITSLLNAFVSLELVSWNDFDQFSDLSFISKKVNETMVVDHLLASDWLYYVIGGLLASPDNRESLAEALTTVLNDELGISYQVKAQTFMFAEFKYDLVSIDEDYYGYFKREEIKQLIKSGLRIDYTSLSFNTTDDIFYLIDLLLEEGNDNVKNIDYIFSSNILVALFDKLLNTEGNPALDLNVLYAELANKYLPEISSELVGLQVTENLFDFNHISDAKGVFEVKHLISILEFAQVIDLDNLNVQFAFDLFDKDMNFNGSKDIDDLFESKIVHSLLTNVLVDTGVRSFAVNFINDLISDQNIEVLNDLSLDVEEFLVAISEVNDENGLFDYQQFVRVRNVLKALNINSQDDFENVDVNSLTTLSNMTIEGSNYLSYIAHTNLVRYLIDAALKQDGLYEFASDFIFDEFQIFYSPSDLRIEGYEDTNGRLSVKATAEILFAASAIEFKPIMDQMVTPAFLVNLLEKQNANVTKDRLGLIFGSEVINGLIEKLANHESTSQKLADLINEQVPSFATSLGVDIRVITKEDLAISYELVNEASLRSLIVAFNKLGISQFEDMQQLKNIKAYADLFDVETSSDLLVEALNTPIVLHMLNQVLLSDIWTTLVADLVNTKVLNNYNQEVDASLFEINRDLFVYNERLLAVDIAELLLSAYAVGFDVDKAFDVNTIASWEAPMLLDGETKARFYQVLDSGIIYDYINRLVKSEDVMSIVAYVIETEAAKLDFNIQIDETKMEIPSYLLDNTNRFKKDELMNYVVLFNSLELDGFGDLSNQKLMYSKIHSTDAVEKLFDTELAYNLVLETHANDELLQNAANEINELAQEQLGISPNLSKEFFLFNDVKYNLYDQGLLKREELVQLVLSLTRVDWLDVDLGNPQAIITALNDEKEFTTNIDYMMQSNILVAIFDKVLNFNEHAVVANFAVNYINKFASENADFADLTVTASLFNIHPDAVDANGVLKASEVIAIVRAASLIDWSIQVDFNSFANLVGQNVNNNVYDDFDELLVSKVVHSLISNALTNSNVIDYLVSKANEIQTTFTATSDLFAFDPSVMNGTLVKVSELRNAVVAVDTIGLDTLTGGQAVNLDTFTDLVGRNLVGSKDDLDRVLDSGILYVILAKVFEMDELDTLANEQLTQVLVKVVDTFDVSAPVDTLGTSGIELNRFSKAEIRNLMVSLSLLNIGTDLSSVSPDMLTGLIGQNVVGTKDDLDRVLESKYLVDKLDLLLQAPGFIDLLANDLFDPNLFNIPSVATETVGTRQRLTALELRKLFVALDVLGITDFANPNVGVSTLTGLTQTQLDQVLDSTYLYAFVDLVLKGQTDITIPADALETSGNFDGMIKVTEITSLFDALGVLGVTDVADVTVDTVTVAKLQELHDLNSSVIDQIISDEIENALTSVPTVSYAGTRIARTEVQSLIDALGIINVASLADDISVDSITTAKLQQLHALDSDIINRLLSEGIIDSVGRANIRDDAFSATSEEDELNNKLDLDYLEVGRIILALGDLNVNLTTGINPASLTPSVIKTAVSRDSIIVNRLVSKEVIANVSSVPTSSYEVGSTLDISKAELINVLDALIALNADLSAPIDVDAITYMTFNSLLALNSRLVDRLISKSILDSTIDVPASALAVSGDIEFDSNAVGSDILRSELTKLSNTMQTLNISLTDGVDPNAVTRANLSVLVNYNSRIIDRIISERVIEIVVDVPTSSYVDNDQLDITNAELEKLVQTLGILGVNNLSAGIDTTSLTQGQLDDLYNLDSRLVDRMISKELIASTAITVPTEAISVLGDSNFDSNHPGKDIKRSELSALIDAMGIMIVSDITVSMDAQTITIAQLQQLDALNSSIVDRILSSAIISAMDVPTGAYTVINEHLVKSEITGMIAALVILADTDTSKTMDDLTLTTIAPANLTTAKLDDLLNVDSLIVYRLVASGVKGANIHTTESLAVSGDSNYDANAIGDDIKVAELEALVQAMTILSVTNVGDIASSITLTNLQSLDDADIALLVAAPNTIVYHLVSDMLINDLPQLYLDDLPQSDFTDVSRTRFTRAAIVAYFVSV</sequence>
<gene>
    <name evidence="2" type="ORF">BN85312120</name>
</gene>
<dbReference type="EMBL" id="FO681348">
    <property type="protein sequence ID" value="CCV66233.1"/>
    <property type="molecule type" value="Genomic_DNA"/>
</dbReference>
<dbReference type="OrthoDB" id="383615at2"/>
<dbReference type="RefSeq" id="WP_030005093.1">
    <property type="nucleotide sequence ID" value="NC_022549.1"/>
</dbReference>
<dbReference type="Proteomes" id="UP000032737">
    <property type="component" value="Chromosome"/>
</dbReference>
<evidence type="ECO:0000313" key="2">
    <source>
        <dbReference type="EMBL" id="CCV66233.1"/>
    </source>
</evidence>
<evidence type="ECO:0000256" key="1">
    <source>
        <dbReference type="SAM" id="Phobius"/>
    </source>
</evidence>
<evidence type="ECO:0000313" key="3">
    <source>
        <dbReference type="Proteomes" id="UP000032737"/>
    </source>
</evidence>
<reference evidence="2 3" key="1">
    <citation type="journal article" date="2013" name="J. Mol. Microbiol. Biotechnol.">
        <title>Analysis of the Complete Genomes of Acholeplasma brassicae , A. palmae and A. laidlawii and Their Comparison to the Obligate Parasites from ' Candidatus Phytoplasma'.</title>
        <authorList>
            <person name="Kube M."/>
            <person name="Siewert C."/>
            <person name="Migdoll A.M."/>
            <person name="Duduk B."/>
            <person name="Holz S."/>
            <person name="Rabus R."/>
            <person name="Seemuller E."/>
            <person name="Mitrovic J."/>
            <person name="Muller I."/>
            <person name="Buttner C."/>
            <person name="Reinhardt R."/>
        </authorList>
    </citation>
    <scope>NUCLEOTIDE SEQUENCE [LARGE SCALE GENOMIC DNA]</scope>
    <source>
        <strain evidence="3">0502</strain>
    </source>
</reference>
<keyword evidence="1" id="KW-0812">Transmembrane</keyword>
<name>U4KS12_9MOLU</name>